<sequence length="252" mass="28594">MLTIEQVKRIWRNRKAHVREAILKEKRYRSSTGGGLDPVLEKSISTTLSSLSQAETLLARTLGREAVMAGLGNMETYVDKVKGGGYRGEMQGECEGGESNFNMRKKQSHRYCDKDNFGDNVVCGDQWREARGDAGRKEDGGAIRLKRVQEQLNDFDSDVSSISPPKRRKYTDREVNKFQMEVLKEERALIAKKSLLLDKQLELLGEMKEMISETLQILRGKREVKKSTKQIEPWNPLDGDPNIAESVESTDL</sequence>
<reference evidence="2" key="1">
    <citation type="submission" date="2023-07" db="EMBL/GenBank/DDBJ databases">
        <authorList>
            <consortium name="CYATHOMIX"/>
        </authorList>
    </citation>
    <scope>NUCLEOTIDE SEQUENCE</scope>
    <source>
        <strain evidence="2">N/A</strain>
    </source>
</reference>
<accession>A0AA36DS02</accession>
<dbReference type="AlphaFoldDB" id="A0AA36DS02"/>
<gene>
    <name evidence="2" type="ORF">CYNAS_LOCUS3687</name>
</gene>
<evidence type="ECO:0000256" key="1">
    <source>
        <dbReference type="SAM" id="MobiDB-lite"/>
    </source>
</evidence>
<organism evidence="2 3">
    <name type="scientific">Cylicocyclus nassatus</name>
    <name type="common">Nematode worm</name>
    <dbReference type="NCBI Taxonomy" id="53992"/>
    <lineage>
        <taxon>Eukaryota</taxon>
        <taxon>Metazoa</taxon>
        <taxon>Ecdysozoa</taxon>
        <taxon>Nematoda</taxon>
        <taxon>Chromadorea</taxon>
        <taxon>Rhabditida</taxon>
        <taxon>Rhabditina</taxon>
        <taxon>Rhabditomorpha</taxon>
        <taxon>Strongyloidea</taxon>
        <taxon>Strongylidae</taxon>
        <taxon>Cylicocyclus</taxon>
    </lineage>
</organism>
<dbReference type="EMBL" id="CATQJL010000001">
    <property type="protein sequence ID" value="CAJ0591704.1"/>
    <property type="molecule type" value="Genomic_DNA"/>
</dbReference>
<evidence type="ECO:0000313" key="2">
    <source>
        <dbReference type="EMBL" id="CAJ0591704.1"/>
    </source>
</evidence>
<dbReference type="Proteomes" id="UP001176961">
    <property type="component" value="Unassembled WGS sequence"/>
</dbReference>
<keyword evidence="3" id="KW-1185">Reference proteome</keyword>
<comment type="caution">
    <text evidence="2">The sequence shown here is derived from an EMBL/GenBank/DDBJ whole genome shotgun (WGS) entry which is preliminary data.</text>
</comment>
<evidence type="ECO:0000313" key="3">
    <source>
        <dbReference type="Proteomes" id="UP001176961"/>
    </source>
</evidence>
<proteinExistence type="predicted"/>
<protein>
    <submittedName>
        <fullName evidence="2">Uncharacterized protein</fullName>
    </submittedName>
</protein>
<name>A0AA36DS02_CYLNA</name>
<feature type="region of interest" description="Disordered" evidence="1">
    <location>
        <begin position="222"/>
        <end position="252"/>
    </location>
</feature>